<protein>
    <submittedName>
        <fullName evidence="2">Uncharacterized protein</fullName>
    </submittedName>
</protein>
<organism evidence="2 3">
    <name type="scientific">Didymella pomorum</name>
    <dbReference type="NCBI Taxonomy" id="749634"/>
    <lineage>
        <taxon>Eukaryota</taxon>
        <taxon>Fungi</taxon>
        <taxon>Dikarya</taxon>
        <taxon>Ascomycota</taxon>
        <taxon>Pezizomycotina</taxon>
        <taxon>Dothideomycetes</taxon>
        <taxon>Pleosporomycetidae</taxon>
        <taxon>Pleosporales</taxon>
        <taxon>Pleosporineae</taxon>
        <taxon>Didymellaceae</taxon>
        <taxon>Didymella</taxon>
    </lineage>
</organism>
<feature type="compositionally biased region" description="Polar residues" evidence="1">
    <location>
        <begin position="15"/>
        <end position="30"/>
    </location>
</feature>
<keyword evidence="3" id="KW-1185">Reference proteome</keyword>
<feature type="region of interest" description="Disordered" evidence="1">
    <location>
        <begin position="51"/>
        <end position="75"/>
    </location>
</feature>
<comment type="caution">
    <text evidence="2">The sequence shown here is derived from an EMBL/GenBank/DDBJ whole genome shotgun (WGS) entry which is preliminary data.</text>
</comment>
<proteinExistence type="predicted"/>
<name>A0A9W9D6I5_9PLEO</name>
<evidence type="ECO:0000313" key="3">
    <source>
        <dbReference type="Proteomes" id="UP001140510"/>
    </source>
</evidence>
<sequence length="204" mass="21690">MTPDGNNGPIRKPRTTINTTEMTGNGSTANRVSTQMAKEKYIAVALRTPTLSVNGPKTSRPTAMPAQKPEEDRPARYGVAARLRSMKDTTHPEIAVSTPTSARKYAAHHHVAGSLSIALDGAQDDGNKYGQCGLQQSTPKPYSLSPYSLPTHTNSHLVSLPQVPAPHKQPAQAQSADATTAIPQQQFAKQAQQTRSQTGRSGGG</sequence>
<feature type="region of interest" description="Disordered" evidence="1">
    <location>
        <begin position="129"/>
        <end position="204"/>
    </location>
</feature>
<evidence type="ECO:0000256" key="1">
    <source>
        <dbReference type="SAM" id="MobiDB-lite"/>
    </source>
</evidence>
<dbReference type="Proteomes" id="UP001140510">
    <property type="component" value="Unassembled WGS sequence"/>
</dbReference>
<reference evidence="2" key="1">
    <citation type="submission" date="2022-10" db="EMBL/GenBank/DDBJ databases">
        <title>Tapping the CABI collections for fungal endophytes: first genome assemblies for Collariella, Neodidymelliopsis, Ascochyta clinopodiicola, Didymella pomorum, Didymosphaeria variabile, Neocosmospora piperis and Neocucurbitaria cava.</title>
        <authorList>
            <person name="Hill R."/>
        </authorList>
    </citation>
    <scope>NUCLEOTIDE SEQUENCE</scope>
    <source>
        <strain evidence="2">IMI 355091</strain>
    </source>
</reference>
<feature type="compositionally biased region" description="Polar residues" evidence="1">
    <location>
        <begin position="51"/>
        <end position="61"/>
    </location>
</feature>
<dbReference type="EMBL" id="JAPEVA010000039">
    <property type="protein sequence ID" value="KAJ4404845.1"/>
    <property type="molecule type" value="Genomic_DNA"/>
</dbReference>
<feature type="region of interest" description="Disordered" evidence="1">
    <location>
        <begin position="1"/>
        <end position="30"/>
    </location>
</feature>
<feature type="compositionally biased region" description="Low complexity" evidence="1">
    <location>
        <begin position="181"/>
        <end position="197"/>
    </location>
</feature>
<dbReference type="AlphaFoldDB" id="A0A9W9D6I5"/>
<feature type="compositionally biased region" description="Low complexity" evidence="1">
    <location>
        <begin position="137"/>
        <end position="151"/>
    </location>
</feature>
<accession>A0A9W9D6I5</accession>
<gene>
    <name evidence="2" type="ORF">N0V91_005580</name>
</gene>
<evidence type="ECO:0000313" key="2">
    <source>
        <dbReference type="EMBL" id="KAJ4404845.1"/>
    </source>
</evidence>